<accession>A0A1J7JAQ3</accession>
<feature type="transmembrane region" description="Helical" evidence="2">
    <location>
        <begin position="276"/>
        <end position="294"/>
    </location>
</feature>
<feature type="compositionally biased region" description="Polar residues" evidence="1">
    <location>
        <begin position="382"/>
        <end position="394"/>
    </location>
</feature>
<organism evidence="3 4">
    <name type="scientific">Coniochaeta ligniaria NRRL 30616</name>
    <dbReference type="NCBI Taxonomy" id="1408157"/>
    <lineage>
        <taxon>Eukaryota</taxon>
        <taxon>Fungi</taxon>
        <taxon>Dikarya</taxon>
        <taxon>Ascomycota</taxon>
        <taxon>Pezizomycotina</taxon>
        <taxon>Sordariomycetes</taxon>
        <taxon>Sordariomycetidae</taxon>
        <taxon>Coniochaetales</taxon>
        <taxon>Coniochaetaceae</taxon>
        <taxon>Coniochaeta</taxon>
    </lineage>
</organism>
<name>A0A1J7JAQ3_9PEZI</name>
<evidence type="ECO:0000313" key="3">
    <source>
        <dbReference type="EMBL" id="OIW26300.1"/>
    </source>
</evidence>
<feature type="compositionally biased region" description="Basic and acidic residues" evidence="1">
    <location>
        <begin position="355"/>
        <end position="376"/>
    </location>
</feature>
<reference evidence="3 4" key="1">
    <citation type="submission" date="2016-10" db="EMBL/GenBank/DDBJ databases">
        <title>Draft genome sequence of Coniochaeta ligniaria NRRL30616, a lignocellulolytic fungus for bioabatement of inhibitors in plant biomass hydrolysates.</title>
        <authorList>
            <consortium name="DOE Joint Genome Institute"/>
            <person name="Jimenez D.J."/>
            <person name="Hector R.E."/>
            <person name="Riley R."/>
            <person name="Sun H."/>
            <person name="Grigoriev I.V."/>
            <person name="Van Elsas J.D."/>
            <person name="Nichols N.N."/>
        </authorList>
    </citation>
    <scope>NUCLEOTIDE SEQUENCE [LARGE SCALE GENOMIC DNA]</scope>
    <source>
        <strain evidence="3 4">NRRL 30616</strain>
    </source>
</reference>
<dbReference type="EMBL" id="KV875100">
    <property type="protein sequence ID" value="OIW26300.1"/>
    <property type="molecule type" value="Genomic_DNA"/>
</dbReference>
<dbReference type="OrthoDB" id="4582561at2759"/>
<feature type="transmembrane region" description="Helical" evidence="2">
    <location>
        <begin position="70"/>
        <end position="91"/>
    </location>
</feature>
<dbReference type="STRING" id="1408157.A0A1J7JAQ3"/>
<keyword evidence="2" id="KW-0812">Transmembrane</keyword>
<evidence type="ECO:0000256" key="2">
    <source>
        <dbReference type="SAM" id="Phobius"/>
    </source>
</evidence>
<keyword evidence="2" id="KW-0472">Membrane</keyword>
<evidence type="ECO:0000313" key="4">
    <source>
        <dbReference type="Proteomes" id="UP000182658"/>
    </source>
</evidence>
<feature type="transmembrane region" description="Helical" evidence="2">
    <location>
        <begin position="184"/>
        <end position="204"/>
    </location>
</feature>
<protein>
    <submittedName>
        <fullName evidence="3">Uncharacterized protein</fullName>
    </submittedName>
</protein>
<sequence>MAASILPGPGSNDSCPFTDLNSLLGYVTSNQVDMNVSLLIQACPETCLMIYGSGNPDISGIGTLEAMISYTIQGVTSVLFGPLLGLISLYIGSSSNSDSFLGLPPNLWVTEYFGPVARNLHQANILTAFSVLVASRIRLQQVCPVAEVEFIQTLAIYEFCTAIICTVSYFPIHESSRVRSITIGLYAFGAFVMLILVSMMPDYYNSSNAAALEAITTYCVTQADWPVDFTTVKLETILVVIGFFPLPLMTLVVLPLHCRYSWLAEALELHIGPRRLGTILAAVALTELGCLYLWKWLNLLLTIRQRLQLASGQAYQDNEWGFGQISAVMTWIPVVQEVIFSTSGALLHFRRNRQRARDGASPEQHELLPRAPDTHHPYQPYDVSSITPRVSSAAQREEGSPSLESSSQGEPTIDGIARSTSMTLSSPGLQPRVSWPRNRNGTYPKSYISANHVLDNRQPLSSQTPSTLAAITSARTTASRPCPPQLKRHTPLQFNRQTRRRQLAPALSVLLDYPGIFQLGFTMCLASLMMMNHATQTHRRVPITPPTTAPASCGVEKPPDDAGVSGDGITFWVGVVTLVEAKLVDVSNVEGFLDGLVDESEELVATEVWSGPSGKALKVCVVAESVTIVVVVIGVSLVTAGTVGPGSVVRSAGRQLSWSGRAKKYAGEFIGNAFFWSDVHTEDTCYVIAGLWLTCEKARITGFAAFAREVVSIILRLGLVHASY</sequence>
<keyword evidence="2" id="KW-1133">Transmembrane helix</keyword>
<feature type="region of interest" description="Disordered" evidence="1">
    <location>
        <begin position="354"/>
        <end position="439"/>
    </location>
</feature>
<dbReference type="InParanoid" id="A0A1J7JAQ3"/>
<keyword evidence="4" id="KW-1185">Reference proteome</keyword>
<proteinExistence type="predicted"/>
<feature type="transmembrane region" description="Helical" evidence="2">
    <location>
        <begin position="236"/>
        <end position="256"/>
    </location>
</feature>
<dbReference type="AlphaFoldDB" id="A0A1J7JAQ3"/>
<gene>
    <name evidence="3" type="ORF">CONLIGDRAFT_671902</name>
</gene>
<dbReference type="Proteomes" id="UP000182658">
    <property type="component" value="Unassembled WGS sequence"/>
</dbReference>
<feature type="compositionally biased region" description="Polar residues" evidence="1">
    <location>
        <begin position="418"/>
        <end position="428"/>
    </location>
</feature>
<evidence type="ECO:0000256" key="1">
    <source>
        <dbReference type="SAM" id="MobiDB-lite"/>
    </source>
</evidence>